<feature type="region of interest" description="Disordered" evidence="1">
    <location>
        <begin position="216"/>
        <end position="278"/>
    </location>
</feature>
<feature type="region of interest" description="Disordered" evidence="1">
    <location>
        <begin position="121"/>
        <end position="147"/>
    </location>
</feature>
<dbReference type="EMBL" id="JARKIK010000035">
    <property type="protein sequence ID" value="KAK8739708.1"/>
    <property type="molecule type" value="Genomic_DNA"/>
</dbReference>
<proteinExistence type="predicted"/>
<feature type="region of interest" description="Disordered" evidence="1">
    <location>
        <begin position="1"/>
        <end position="51"/>
    </location>
</feature>
<feature type="compositionally biased region" description="Basic and acidic residues" evidence="1">
    <location>
        <begin position="216"/>
        <end position="252"/>
    </location>
</feature>
<feature type="compositionally biased region" description="Acidic residues" evidence="1">
    <location>
        <begin position="253"/>
        <end position="278"/>
    </location>
</feature>
<dbReference type="AlphaFoldDB" id="A0AAW0X554"/>
<evidence type="ECO:0000313" key="2">
    <source>
        <dbReference type="EMBL" id="KAK8739708.1"/>
    </source>
</evidence>
<feature type="compositionally biased region" description="Basic and acidic residues" evidence="1">
    <location>
        <begin position="18"/>
        <end position="27"/>
    </location>
</feature>
<evidence type="ECO:0008006" key="4">
    <source>
        <dbReference type="Google" id="ProtNLM"/>
    </source>
</evidence>
<organism evidence="2 3">
    <name type="scientific">Cherax quadricarinatus</name>
    <name type="common">Australian red claw crayfish</name>
    <dbReference type="NCBI Taxonomy" id="27406"/>
    <lineage>
        <taxon>Eukaryota</taxon>
        <taxon>Metazoa</taxon>
        <taxon>Ecdysozoa</taxon>
        <taxon>Arthropoda</taxon>
        <taxon>Crustacea</taxon>
        <taxon>Multicrustacea</taxon>
        <taxon>Malacostraca</taxon>
        <taxon>Eumalacostraca</taxon>
        <taxon>Eucarida</taxon>
        <taxon>Decapoda</taxon>
        <taxon>Pleocyemata</taxon>
        <taxon>Astacidea</taxon>
        <taxon>Parastacoidea</taxon>
        <taxon>Parastacidae</taxon>
        <taxon>Cherax</taxon>
    </lineage>
</organism>
<keyword evidence="3" id="KW-1185">Reference proteome</keyword>
<sequence>MADGEVTSVVSDANGASPKEEKKEKRTGSRGGRGGARGRGTFKGRSDSDDLREKDPCGVFLFFPSVITADIASELLRVGKIATEIRLGKMCYMNFATEDEATKKKKELSDMDFDGVKPHIDSAFKQRDSNKQNSNEETEAAPSKNKEREKDPCGIFIFFKNIITSSPAAKLLVVGKSATQIRFGRMCHMNFATEDEAEEIKKQLMEMEFDGLKPHVDSAYKHRSRDGVKQEKRVVDDDIEESHTNKKTKEDEKGENEDENNKEEIEENEDTNNDAVSE</sequence>
<evidence type="ECO:0000313" key="3">
    <source>
        <dbReference type="Proteomes" id="UP001445076"/>
    </source>
</evidence>
<accession>A0AAW0X554</accession>
<reference evidence="2" key="2">
    <citation type="submission" date="2024-01" db="EMBL/GenBank/DDBJ databases">
        <authorList>
            <person name="He J."/>
            <person name="Wang M."/>
            <person name="Zheng J."/>
            <person name="Liu Z."/>
        </authorList>
    </citation>
    <scope>NUCLEOTIDE SEQUENCE</scope>
    <source>
        <strain evidence="2">ZL_2023a</strain>
        <tissue evidence="2">Muscle</tissue>
    </source>
</reference>
<evidence type="ECO:0000256" key="1">
    <source>
        <dbReference type="SAM" id="MobiDB-lite"/>
    </source>
</evidence>
<protein>
    <recommendedName>
        <fullName evidence="4">RRM domain-containing protein</fullName>
    </recommendedName>
</protein>
<dbReference type="EMBL" id="JARKIK010000035">
    <property type="protein sequence ID" value="KAK8739707.1"/>
    <property type="molecule type" value="Genomic_DNA"/>
</dbReference>
<reference evidence="2 3" key="1">
    <citation type="journal article" date="2024" name="BMC Genomics">
        <title>Genome assembly of redclaw crayfish (Cherax quadricarinatus) provides insights into its immune adaptation and hypoxia tolerance.</title>
        <authorList>
            <person name="Liu Z."/>
            <person name="Zheng J."/>
            <person name="Li H."/>
            <person name="Fang K."/>
            <person name="Wang S."/>
            <person name="He J."/>
            <person name="Zhou D."/>
            <person name="Weng S."/>
            <person name="Chi M."/>
            <person name="Gu Z."/>
            <person name="He J."/>
            <person name="Li F."/>
            <person name="Wang M."/>
        </authorList>
    </citation>
    <scope>NUCLEOTIDE SEQUENCE [LARGE SCALE GENOMIC DNA]</scope>
    <source>
        <strain evidence="2">ZL_2023a</strain>
    </source>
</reference>
<feature type="compositionally biased region" description="Basic and acidic residues" evidence="1">
    <location>
        <begin position="121"/>
        <end position="130"/>
    </location>
</feature>
<comment type="caution">
    <text evidence="2">The sequence shown here is derived from an EMBL/GenBank/DDBJ whole genome shotgun (WGS) entry which is preliminary data.</text>
</comment>
<name>A0AAW0X554_CHEQU</name>
<gene>
    <name evidence="2" type="ORF">OTU49_003156</name>
</gene>
<dbReference type="Proteomes" id="UP001445076">
    <property type="component" value="Unassembled WGS sequence"/>
</dbReference>
<feature type="compositionally biased region" description="Gly residues" evidence="1">
    <location>
        <begin position="29"/>
        <end position="38"/>
    </location>
</feature>